<dbReference type="AlphaFoldDB" id="A0A6J6G8Y8"/>
<dbReference type="EMBL" id="CAFAAE010000118">
    <property type="protein sequence ID" value="CAB4794216.1"/>
    <property type="molecule type" value="Genomic_DNA"/>
</dbReference>
<gene>
    <name evidence="2" type="ORF">UFOPK1791_00932</name>
    <name evidence="3" type="ORF">UFOPK2982_00785</name>
</gene>
<sequence>MPAEPKGLFPARGGRAAGGRGVANGLFPPRGALGVTVGAIGGVGAVGVTVGFGAAAIFLSIISCSAASISGVISGVASAFFAAVFFAAAFLAGAFFAGFSSAGFATTGYFSNILRTTGASTVDDAERTNSPISWSFARTSLLSIPKSFANS</sequence>
<evidence type="ECO:0000313" key="2">
    <source>
        <dbReference type="EMBL" id="CAB4597812.1"/>
    </source>
</evidence>
<organism evidence="2">
    <name type="scientific">freshwater metagenome</name>
    <dbReference type="NCBI Taxonomy" id="449393"/>
    <lineage>
        <taxon>unclassified sequences</taxon>
        <taxon>metagenomes</taxon>
        <taxon>ecological metagenomes</taxon>
    </lineage>
</organism>
<keyword evidence="1" id="KW-0812">Transmembrane</keyword>
<keyword evidence="1" id="KW-0472">Membrane</keyword>
<dbReference type="EMBL" id="CAEZUF010000101">
    <property type="protein sequence ID" value="CAB4597812.1"/>
    <property type="molecule type" value="Genomic_DNA"/>
</dbReference>
<reference evidence="2" key="1">
    <citation type="submission" date="2020-05" db="EMBL/GenBank/DDBJ databases">
        <authorList>
            <person name="Chiriac C."/>
            <person name="Salcher M."/>
            <person name="Ghai R."/>
            <person name="Kavagutti S V."/>
        </authorList>
    </citation>
    <scope>NUCLEOTIDE SEQUENCE</scope>
</reference>
<keyword evidence="1" id="KW-1133">Transmembrane helix</keyword>
<proteinExistence type="predicted"/>
<feature type="transmembrane region" description="Helical" evidence="1">
    <location>
        <begin position="71"/>
        <end position="99"/>
    </location>
</feature>
<evidence type="ECO:0000313" key="3">
    <source>
        <dbReference type="EMBL" id="CAB4794216.1"/>
    </source>
</evidence>
<protein>
    <submittedName>
        <fullName evidence="2">Unannotated protein</fullName>
    </submittedName>
</protein>
<accession>A0A6J6G8Y8</accession>
<feature type="transmembrane region" description="Helical" evidence="1">
    <location>
        <begin position="32"/>
        <end position="59"/>
    </location>
</feature>
<name>A0A6J6G8Y8_9ZZZZ</name>
<evidence type="ECO:0000256" key="1">
    <source>
        <dbReference type="SAM" id="Phobius"/>
    </source>
</evidence>